<dbReference type="Proteomes" id="UP000789396">
    <property type="component" value="Unassembled WGS sequence"/>
</dbReference>
<dbReference type="EMBL" id="CAJVPZ010018724">
    <property type="protein sequence ID" value="CAG8689897.1"/>
    <property type="molecule type" value="Genomic_DNA"/>
</dbReference>
<feature type="non-terminal residue" evidence="1">
    <location>
        <position position="236"/>
    </location>
</feature>
<evidence type="ECO:0000313" key="1">
    <source>
        <dbReference type="EMBL" id="CAG8689897.1"/>
    </source>
</evidence>
<accession>A0A9N9EPW1</accession>
<proteinExistence type="predicted"/>
<name>A0A9N9EPW1_9GLOM</name>
<evidence type="ECO:0000313" key="2">
    <source>
        <dbReference type="Proteomes" id="UP000789396"/>
    </source>
</evidence>
<gene>
    <name evidence="1" type="ORF">RFULGI_LOCUS9953</name>
</gene>
<dbReference type="AlphaFoldDB" id="A0A9N9EPW1"/>
<comment type="caution">
    <text evidence="1">The sequence shown here is derived from an EMBL/GenBank/DDBJ whole genome shotgun (WGS) entry which is preliminary data.</text>
</comment>
<protein>
    <submittedName>
        <fullName evidence="1">12460_t:CDS:1</fullName>
    </submittedName>
</protein>
<organism evidence="1 2">
    <name type="scientific">Racocetra fulgida</name>
    <dbReference type="NCBI Taxonomy" id="60492"/>
    <lineage>
        <taxon>Eukaryota</taxon>
        <taxon>Fungi</taxon>
        <taxon>Fungi incertae sedis</taxon>
        <taxon>Mucoromycota</taxon>
        <taxon>Glomeromycotina</taxon>
        <taxon>Glomeromycetes</taxon>
        <taxon>Diversisporales</taxon>
        <taxon>Gigasporaceae</taxon>
        <taxon>Racocetra</taxon>
    </lineage>
</organism>
<reference evidence="1" key="1">
    <citation type="submission" date="2021-06" db="EMBL/GenBank/DDBJ databases">
        <authorList>
            <person name="Kallberg Y."/>
            <person name="Tangrot J."/>
            <person name="Rosling A."/>
        </authorList>
    </citation>
    <scope>NUCLEOTIDE SEQUENCE</scope>
    <source>
        <strain evidence="1">IN212</strain>
    </source>
</reference>
<keyword evidence="2" id="KW-1185">Reference proteome</keyword>
<sequence>SDDTLSALKKQKTFSTSSLTTIDSYYTCPLPHEKINLIHESLVKFFITCGISFRIVENKYFHDFLGLLNLNLTLMFDGWTTILNNSVYAFLAVTSYREIHVLGLEEFENQHHTRENIADMAIEVIKKIRLDIEQFNREISADKDPSKLEENYYIDDWDNDTSTSTELESELEIFFEEEKIEHEAIVDSALEFIIEQLIDINNLFFSNQTISNNFIDESLVIDKDNNDNNWDIDDYG</sequence>